<dbReference type="RefSeq" id="XP_056038932.1">
    <property type="nucleotide sequence ID" value="XM_056183163.1"/>
</dbReference>
<name>A0AAF0AYK0_9SCHI</name>
<dbReference type="AlphaFoldDB" id="A0AAF0AYK0"/>
<dbReference type="PANTHER" id="PTHR42040">
    <property type="entry name" value="INNER KINETOCHORE SUBUNIT FTA4"/>
    <property type="match status" value="1"/>
</dbReference>
<dbReference type="GeneID" id="80877852"/>
<dbReference type="GO" id="GO:0031511">
    <property type="term" value="C:Mis6-Sim4 complex"/>
    <property type="evidence" value="ECO:0007669"/>
    <property type="project" value="InterPro"/>
</dbReference>
<dbReference type="Proteomes" id="UP001212411">
    <property type="component" value="Chromosome 3"/>
</dbReference>
<dbReference type="Pfam" id="PF13093">
    <property type="entry name" value="FTA4"/>
    <property type="match status" value="1"/>
</dbReference>
<dbReference type="KEGG" id="som:SOMG_04377"/>
<dbReference type="EMBL" id="CP115613">
    <property type="protein sequence ID" value="WBW74689.1"/>
    <property type="molecule type" value="Genomic_DNA"/>
</dbReference>
<keyword evidence="2" id="KW-1185">Reference proteome</keyword>
<reference evidence="1 2" key="1">
    <citation type="journal article" date="2023" name="G3 (Bethesda)">
        <title>A high-quality reference genome for the fission yeast Schizosaccharomyces osmophilus.</title>
        <authorList>
            <person name="Jia G.S."/>
            <person name="Zhang W.C."/>
            <person name="Liang Y."/>
            <person name="Liu X.H."/>
            <person name="Rhind N."/>
            <person name="Pidoux A."/>
            <person name="Brysch-Herzberg M."/>
            <person name="Du L.L."/>
        </authorList>
    </citation>
    <scope>NUCLEOTIDE SEQUENCE [LARGE SCALE GENOMIC DNA]</scope>
    <source>
        <strain evidence="1 2">CBS 15793</strain>
    </source>
</reference>
<gene>
    <name evidence="1" type="primary">fta4</name>
    <name evidence="1" type="ORF">SOMG_04377</name>
</gene>
<proteinExistence type="predicted"/>
<evidence type="ECO:0000313" key="1">
    <source>
        <dbReference type="EMBL" id="WBW74689.1"/>
    </source>
</evidence>
<dbReference type="PANTHER" id="PTHR42040:SF1">
    <property type="entry name" value="INNER KINETOCHORE SUBUNIT FTA4"/>
    <property type="match status" value="1"/>
</dbReference>
<evidence type="ECO:0000313" key="2">
    <source>
        <dbReference type="Proteomes" id="UP001212411"/>
    </source>
</evidence>
<dbReference type="InterPro" id="IPR025207">
    <property type="entry name" value="Sim4_Fta4"/>
</dbReference>
<accession>A0AAF0AYK0</accession>
<organism evidence="1 2">
    <name type="scientific">Schizosaccharomyces osmophilus</name>
    <dbReference type="NCBI Taxonomy" id="2545709"/>
    <lineage>
        <taxon>Eukaryota</taxon>
        <taxon>Fungi</taxon>
        <taxon>Dikarya</taxon>
        <taxon>Ascomycota</taxon>
        <taxon>Taphrinomycotina</taxon>
        <taxon>Schizosaccharomycetes</taxon>
        <taxon>Schizosaccharomycetales</taxon>
        <taxon>Schizosaccharomycetaceae</taxon>
        <taxon>Schizosaccharomyces</taxon>
    </lineage>
</organism>
<sequence length="231" mass="27276">MEIYDKKKSFLTRQIQLLSHPLQIPKKLHIQSESNDFNDSIVERVFQRLHLRVKRHVRFNYSQQATQHVAAQIRKLYEQSTQLENLSSLPSCLYGDFDLRDIVSLQNLPHPWPFQLEQNEQEKQSQQDRYDMLVGELISSLSALEQIKQERKVIEDYRLSLKPFLNNTRSPARQQWKKNTELPALLSSVNVTVARANARLRNDSLMSINPVNKDQIFPLEERLKDQHFRNS</sequence>
<protein>
    <submittedName>
        <fullName evidence="1">Mis6-Sim4 complex subunit Fta4</fullName>
    </submittedName>
</protein>